<dbReference type="AlphaFoldDB" id="A0A2P2J0L1"/>
<evidence type="ECO:0000313" key="1">
    <source>
        <dbReference type="EMBL" id="MBW86995.1"/>
    </source>
</evidence>
<protein>
    <submittedName>
        <fullName evidence="1">Uncharacterized protein</fullName>
    </submittedName>
</protein>
<dbReference type="EMBL" id="GGEC01006512">
    <property type="protein sequence ID" value="MBW86995.1"/>
    <property type="molecule type" value="Transcribed_RNA"/>
</dbReference>
<proteinExistence type="predicted"/>
<reference evidence="1" key="1">
    <citation type="submission" date="2018-02" db="EMBL/GenBank/DDBJ databases">
        <title>Rhizophora mucronata_Transcriptome.</title>
        <authorList>
            <person name="Meera S.P."/>
            <person name="Sreeshan A."/>
            <person name="Augustine A."/>
        </authorList>
    </citation>
    <scope>NUCLEOTIDE SEQUENCE</scope>
    <source>
        <tissue evidence="1">Leaf</tissue>
    </source>
</reference>
<sequence>MLMSLCSPKFGIRSKFRKLYSRLRNRYASDVDCYSFA</sequence>
<accession>A0A2P2J0L1</accession>
<name>A0A2P2J0L1_RHIMU</name>
<organism evidence="1">
    <name type="scientific">Rhizophora mucronata</name>
    <name type="common">Asiatic mangrove</name>
    <dbReference type="NCBI Taxonomy" id="61149"/>
    <lineage>
        <taxon>Eukaryota</taxon>
        <taxon>Viridiplantae</taxon>
        <taxon>Streptophyta</taxon>
        <taxon>Embryophyta</taxon>
        <taxon>Tracheophyta</taxon>
        <taxon>Spermatophyta</taxon>
        <taxon>Magnoliopsida</taxon>
        <taxon>eudicotyledons</taxon>
        <taxon>Gunneridae</taxon>
        <taxon>Pentapetalae</taxon>
        <taxon>rosids</taxon>
        <taxon>fabids</taxon>
        <taxon>Malpighiales</taxon>
        <taxon>Rhizophoraceae</taxon>
        <taxon>Rhizophora</taxon>
    </lineage>
</organism>